<keyword evidence="11" id="KW-0804">Transcription</keyword>
<dbReference type="EMBL" id="JAUBYV010000004">
    <property type="protein sequence ID" value="KAK2627558.1"/>
    <property type="molecule type" value="Genomic_DNA"/>
</dbReference>
<evidence type="ECO:0000256" key="9">
    <source>
        <dbReference type="ARBA" id="ARBA00023015"/>
    </source>
</evidence>
<proteinExistence type="inferred from homology"/>
<evidence type="ECO:0000256" key="7">
    <source>
        <dbReference type="ARBA" id="ARBA00022694"/>
    </source>
</evidence>
<dbReference type="AlphaFoldDB" id="A0AAD9WER2"/>
<protein>
    <recommendedName>
        <fullName evidence="5">EKC/KEOPS complex subunit GON7</fullName>
    </recommendedName>
</protein>
<comment type="caution">
    <text evidence="15">The sequence shown here is derived from an EMBL/GenBank/DDBJ whole genome shotgun (WGS) entry which is preliminary data.</text>
</comment>
<keyword evidence="9" id="KW-0805">Transcription regulation</keyword>
<evidence type="ECO:0000256" key="11">
    <source>
        <dbReference type="ARBA" id="ARBA00023163"/>
    </source>
</evidence>
<evidence type="ECO:0000256" key="14">
    <source>
        <dbReference type="SAM" id="MobiDB-lite"/>
    </source>
</evidence>
<dbReference type="GO" id="GO:0005634">
    <property type="term" value="C:nucleus"/>
    <property type="evidence" value="ECO:0007669"/>
    <property type="project" value="UniProtKB-SubCell"/>
</dbReference>
<evidence type="ECO:0000256" key="2">
    <source>
        <dbReference type="ARBA" id="ARBA00004574"/>
    </source>
</evidence>
<evidence type="ECO:0000256" key="12">
    <source>
        <dbReference type="ARBA" id="ARBA00023242"/>
    </source>
</evidence>
<name>A0AAD9WER2_9HELO</name>
<dbReference type="GO" id="GO:0008033">
    <property type="term" value="P:tRNA processing"/>
    <property type="evidence" value="ECO:0007669"/>
    <property type="project" value="UniProtKB-KW"/>
</dbReference>
<evidence type="ECO:0000256" key="13">
    <source>
        <dbReference type="ARBA" id="ARBA00025393"/>
    </source>
</evidence>
<comment type="subcellular location">
    <subcellularLocation>
        <location evidence="2">Chromosome</location>
        <location evidence="2">Telomere</location>
    </subcellularLocation>
    <subcellularLocation>
        <location evidence="1">Nucleus</location>
    </subcellularLocation>
</comment>
<evidence type="ECO:0000313" key="15">
    <source>
        <dbReference type="EMBL" id="KAK2627558.1"/>
    </source>
</evidence>
<keyword evidence="7" id="KW-0819">tRNA processing</keyword>
<feature type="compositionally biased region" description="Basic and acidic residues" evidence="14">
    <location>
        <begin position="71"/>
        <end position="81"/>
    </location>
</feature>
<organism evidence="15 16">
    <name type="scientific">Diplocarpon rosae</name>
    <dbReference type="NCBI Taxonomy" id="946125"/>
    <lineage>
        <taxon>Eukaryota</taxon>
        <taxon>Fungi</taxon>
        <taxon>Dikarya</taxon>
        <taxon>Ascomycota</taxon>
        <taxon>Pezizomycotina</taxon>
        <taxon>Leotiomycetes</taxon>
        <taxon>Helotiales</taxon>
        <taxon>Drepanopezizaceae</taxon>
        <taxon>Diplocarpon</taxon>
    </lineage>
</organism>
<dbReference type="Proteomes" id="UP001285354">
    <property type="component" value="Unassembled WGS sequence"/>
</dbReference>
<evidence type="ECO:0000256" key="6">
    <source>
        <dbReference type="ARBA" id="ARBA00022454"/>
    </source>
</evidence>
<comment type="function">
    <text evidence="13">Component of the EKC/KEOPS complex that is required for the formation of a threonylcarbamoyl group on adenosine at position 37 (t(6)A37) in tRNAs that read codons beginning with adenine. The complex is probably involved in the transfer of the threonylcarbamoyl moiety of threonylcarbamoyl-AMP (TC-AMP) to the N6 group of A37. GON7 likely plays a supporting role to the catalytic subunit KAE1 in the complex. The EKC/KEOPS complex also promotes both telomere uncapping and telomere elongation. The complex is required for efficient recruitment of transcriptional coactivators.</text>
</comment>
<feature type="region of interest" description="Disordered" evidence="14">
    <location>
        <begin position="71"/>
        <end position="108"/>
    </location>
</feature>
<evidence type="ECO:0000313" key="16">
    <source>
        <dbReference type="Proteomes" id="UP001285354"/>
    </source>
</evidence>
<evidence type="ECO:0000256" key="3">
    <source>
        <dbReference type="ARBA" id="ARBA00008529"/>
    </source>
</evidence>
<evidence type="ECO:0000256" key="4">
    <source>
        <dbReference type="ARBA" id="ARBA00011534"/>
    </source>
</evidence>
<dbReference type="Pfam" id="PF08738">
    <property type="entry name" value="Gon7"/>
    <property type="match status" value="1"/>
</dbReference>
<sequence length="108" mass="11709">MSTQSPPSSESAALLCATYSSPSNASFTHTMSLSTLPRTTAQKKTYLAALRQATAQMQEVVNKELTARMEEDNKKAAEGKDSVVNCGKGQVDEKMEEENYGEEVVEEG</sequence>
<evidence type="ECO:0000256" key="8">
    <source>
        <dbReference type="ARBA" id="ARBA00022895"/>
    </source>
</evidence>
<evidence type="ECO:0000256" key="1">
    <source>
        <dbReference type="ARBA" id="ARBA00004123"/>
    </source>
</evidence>
<comment type="subunit">
    <text evidence="4">Component of the EKC/KEOPS complex composed of at least BUD32, CGI121, GON7, KAE1 and PCC1; the whole complex dimerizes.</text>
</comment>
<keyword evidence="16" id="KW-1185">Reference proteome</keyword>
<keyword evidence="6" id="KW-0158">Chromosome</keyword>
<dbReference type="GO" id="GO:0000781">
    <property type="term" value="C:chromosome, telomeric region"/>
    <property type="evidence" value="ECO:0007669"/>
    <property type="project" value="UniProtKB-SubCell"/>
</dbReference>
<evidence type="ECO:0000256" key="10">
    <source>
        <dbReference type="ARBA" id="ARBA00023159"/>
    </source>
</evidence>
<dbReference type="InterPro" id="IPR014849">
    <property type="entry name" value="EKC/KEOPS_Gon7"/>
</dbReference>
<keyword evidence="10" id="KW-0010">Activator</keyword>
<keyword evidence="12" id="KW-0539">Nucleus</keyword>
<feature type="compositionally biased region" description="Acidic residues" evidence="14">
    <location>
        <begin position="94"/>
        <end position="108"/>
    </location>
</feature>
<reference evidence="15" key="1">
    <citation type="submission" date="2023-06" db="EMBL/GenBank/DDBJ databases">
        <title>Draft genome of Marssonina rosae.</title>
        <authorList>
            <person name="Cheng Q."/>
        </authorList>
    </citation>
    <scope>NUCLEOTIDE SEQUENCE</scope>
    <source>
        <strain evidence="15">R4</strain>
    </source>
</reference>
<evidence type="ECO:0000256" key="5">
    <source>
        <dbReference type="ARBA" id="ARBA00019746"/>
    </source>
</evidence>
<accession>A0AAD9WER2</accession>
<keyword evidence="8" id="KW-0779">Telomere</keyword>
<gene>
    <name evidence="15" type="ORF">QTJ16_003524</name>
</gene>
<comment type="similarity">
    <text evidence="3">Belongs to the GON7 family.</text>
</comment>